<sequence length="40" mass="4556">MSNSGLGIINYYDRFIIAMSTTGYAYAAMKQIHKYLSQFS</sequence>
<gene>
    <name evidence="1" type="ORF">COO91_04897</name>
</gene>
<dbReference type="EMBL" id="CP024785">
    <property type="protein sequence ID" value="AUB38918.1"/>
    <property type="molecule type" value="Genomic_DNA"/>
</dbReference>
<organism evidence="1 2">
    <name type="scientific">Nostoc flagelliforme CCNUN1</name>
    <dbReference type="NCBI Taxonomy" id="2038116"/>
    <lineage>
        <taxon>Bacteria</taxon>
        <taxon>Bacillati</taxon>
        <taxon>Cyanobacteriota</taxon>
        <taxon>Cyanophyceae</taxon>
        <taxon>Nostocales</taxon>
        <taxon>Nostocaceae</taxon>
        <taxon>Nostoc</taxon>
    </lineage>
</organism>
<evidence type="ECO:0000313" key="2">
    <source>
        <dbReference type="Proteomes" id="UP000232003"/>
    </source>
</evidence>
<accession>A0A2K8SU42</accession>
<keyword evidence="2" id="KW-1185">Reference proteome</keyword>
<dbReference type="Proteomes" id="UP000232003">
    <property type="component" value="Chromosome"/>
</dbReference>
<proteinExistence type="predicted"/>
<dbReference type="AlphaFoldDB" id="A0A2K8SU42"/>
<evidence type="ECO:0000313" key="1">
    <source>
        <dbReference type="EMBL" id="AUB38918.1"/>
    </source>
</evidence>
<protein>
    <submittedName>
        <fullName evidence="1">Uncharacterized protein</fullName>
    </submittedName>
</protein>
<reference evidence="1 2" key="1">
    <citation type="submission" date="2017-11" db="EMBL/GenBank/DDBJ databases">
        <title>Complete genome of a free-living desiccation-tolerant cyanobacterium and its photosynthetic adaptation to extreme terrestrial habitat.</title>
        <authorList>
            <person name="Shang J."/>
        </authorList>
    </citation>
    <scope>NUCLEOTIDE SEQUENCE [LARGE SCALE GENOMIC DNA]</scope>
    <source>
        <strain evidence="1 2">CCNUN1</strain>
    </source>
</reference>
<name>A0A2K8SU42_9NOSO</name>
<dbReference type="KEGG" id="nfl:COO91_04897"/>